<dbReference type="Pfam" id="PF12974">
    <property type="entry name" value="Phosphonate-bd"/>
    <property type="match status" value="1"/>
</dbReference>
<feature type="signal peptide" evidence="1">
    <location>
        <begin position="1"/>
        <end position="28"/>
    </location>
</feature>
<dbReference type="Gene3D" id="3.40.190.10">
    <property type="entry name" value="Periplasmic binding protein-like II"/>
    <property type="match status" value="2"/>
</dbReference>
<feature type="chain" id="PRO_5045200394" evidence="1">
    <location>
        <begin position="29"/>
        <end position="292"/>
    </location>
</feature>
<organism evidence="2 3">
    <name type="scientific">Cupriavidus pinatubonensis</name>
    <dbReference type="NCBI Taxonomy" id="248026"/>
    <lineage>
        <taxon>Bacteria</taxon>
        <taxon>Pseudomonadati</taxon>
        <taxon>Pseudomonadota</taxon>
        <taxon>Betaproteobacteria</taxon>
        <taxon>Burkholderiales</taxon>
        <taxon>Burkholderiaceae</taxon>
        <taxon>Cupriavidus</taxon>
    </lineage>
</organism>
<protein>
    <submittedName>
        <fullName evidence="2">ABC transporter phosphite binding protein PhnD1</fullName>
    </submittedName>
</protein>
<keyword evidence="3" id="KW-1185">Reference proteome</keyword>
<dbReference type="PANTHER" id="PTHR35841">
    <property type="entry name" value="PHOSPHONATES-BINDING PERIPLASMIC PROTEIN"/>
    <property type="match status" value="1"/>
</dbReference>
<evidence type="ECO:0000313" key="2">
    <source>
        <dbReference type="EMBL" id="CAG9172721.1"/>
    </source>
</evidence>
<gene>
    <name evidence="2" type="primary">phnD1</name>
    <name evidence="2" type="ORF">LMG23994_02476</name>
</gene>
<evidence type="ECO:0000313" key="3">
    <source>
        <dbReference type="Proteomes" id="UP000701702"/>
    </source>
</evidence>
<evidence type="ECO:0000256" key="1">
    <source>
        <dbReference type="SAM" id="SignalP"/>
    </source>
</evidence>
<dbReference type="RefSeq" id="WP_224002387.1">
    <property type="nucleotide sequence ID" value="NZ_CAJZAF010000011.1"/>
</dbReference>
<keyword evidence="1" id="KW-0732">Signal</keyword>
<proteinExistence type="predicted"/>
<name>A0ABM8WYR4_9BURK</name>
<dbReference type="Proteomes" id="UP000701702">
    <property type="component" value="Unassembled WGS sequence"/>
</dbReference>
<reference evidence="2 3" key="1">
    <citation type="submission" date="2021-08" db="EMBL/GenBank/DDBJ databases">
        <authorList>
            <person name="Peeters C."/>
        </authorList>
    </citation>
    <scope>NUCLEOTIDE SEQUENCE [LARGE SCALE GENOMIC DNA]</scope>
    <source>
        <strain evidence="2 3">LMG 23994</strain>
    </source>
</reference>
<sequence>MSPILNIGRRRFLSSALSLPLLSSLRFASGSERTSIAFGTTAVFLDNEISLLTRWAKELGGVCGANVRFVQRNNYREIHELLATNRLEVAWVCGYPYVTHPQTMRLLAIPDYQGEPLYRSYLIVPKSDARTTHITQLRNRVFAFSDPQSNSGYLVPTTELIRSGVRPSAFFRKAFFTYAHRKVVDAVSSGLADAGEIDGYVFDTIEKRYPDRTRDVKVAWRSPKYGFPPIVARQNLDEETFRRIQRALVDMRERPEGRDILQQLNLDGFVEGAESVFDGIRGLVKILNAGPR</sequence>
<dbReference type="CDD" id="cd13571">
    <property type="entry name" value="PBP2_PnhD_1"/>
    <property type="match status" value="1"/>
</dbReference>
<comment type="caution">
    <text evidence="2">The sequence shown here is derived from an EMBL/GenBank/DDBJ whole genome shotgun (WGS) entry which is preliminary data.</text>
</comment>
<dbReference type="EMBL" id="CAJZAF010000011">
    <property type="protein sequence ID" value="CAG9172721.1"/>
    <property type="molecule type" value="Genomic_DNA"/>
</dbReference>
<dbReference type="PANTHER" id="PTHR35841:SF1">
    <property type="entry name" value="PHOSPHONATES-BINDING PERIPLASMIC PROTEIN"/>
    <property type="match status" value="1"/>
</dbReference>
<accession>A0ABM8WYR4</accession>
<dbReference type="SUPFAM" id="SSF53850">
    <property type="entry name" value="Periplasmic binding protein-like II"/>
    <property type="match status" value="1"/>
</dbReference>